<feature type="transmembrane region" description="Helical" evidence="1">
    <location>
        <begin position="101"/>
        <end position="119"/>
    </location>
</feature>
<evidence type="ECO:0000313" key="2">
    <source>
        <dbReference type="EMBL" id="TXJ21091.1"/>
    </source>
</evidence>
<feature type="transmembrane region" description="Helical" evidence="1">
    <location>
        <begin position="379"/>
        <end position="396"/>
    </location>
</feature>
<feature type="transmembrane region" description="Helical" evidence="1">
    <location>
        <begin position="408"/>
        <end position="429"/>
    </location>
</feature>
<evidence type="ECO:0000313" key="3">
    <source>
        <dbReference type="Proteomes" id="UP000324638"/>
    </source>
</evidence>
<accession>A0A5C8D9D8</accession>
<comment type="caution">
    <text evidence="2">The sequence shown here is derived from an EMBL/GenBank/DDBJ whole genome shotgun (WGS) entry which is preliminary data.</text>
</comment>
<protein>
    <recommendedName>
        <fullName evidence="4">Glycosyltransferase RgtA/B/C/D-like domain-containing protein</fullName>
    </recommendedName>
</protein>
<organism evidence="2 3">
    <name type="scientific">Brachyspira aalborgi</name>
    <dbReference type="NCBI Taxonomy" id="29522"/>
    <lineage>
        <taxon>Bacteria</taxon>
        <taxon>Pseudomonadati</taxon>
        <taxon>Spirochaetota</taxon>
        <taxon>Spirochaetia</taxon>
        <taxon>Brachyspirales</taxon>
        <taxon>Brachyspiraceae</taxon>
        <taxon>Brachyspira</taxon>
    </lineage>
</organism>
<keyword evidence="1" id="KW-1133">Transmembrane helix</keyword>
<keyword evidence="1" id="KW-0812">Transmembrane</keyword>
<reference evidence="2 3" key="1">
    <citation type="journal article" date="1992" name="Lakartidningen">
        <title>[Penicillin V and not amoxicillin is the first choice preparation in acute otitis].</title>
        <authorList>
            <person name="Kamme C."/>
            <person name="Lundgren K."/>
            <person name="Prellner K."/>
        </authorList>
    </citation>
    <scope>NUCLEOTIDE SEQUENCE [LARGE SCALE GENOMIC DNA]</scope>
    <source>
        <strain evidence="2 3">513A</strain>
    </source>
</reference>
<keyword evidence="1" id="KW-0472">Membrane</keyword>
<feature type="transmembrane region" description="Helical" evidence="1">
    <location>
        <begin position="222"/>
        <end position="240"/>
    </location>
</feature>
<name>A0A5C8D9D8_9SPIR</name>
<sequence length="538" mass="63620">MNSQKTLICISAILLILSVFLTIFNRIYAFNKAGTDFVDFMTHFYDMKQYYKNNIIPTTGARFEMGPMLKEVAPRVPGGFFYIHYLLCYKLASENIEITRVFNFITMFIPALIFLFWIYKRFGFSIFSVLSVLILFNIYFVYTNNIFYNPNITLSLSFLFLTLFGEYIYYEENHYLNIPAMMFFPCLALMGQAHFAVYYGIVPTVIAYLILRYKITLKNIKYILIGIFLSLLTYLPYLIAEIKNGFLNTNKMLNFSSTSDLRKVFPFPQVHSLIMFPTNEFSTMYAANNFKKIMDFYLNDNPYFIFCLIILVLSIILIFTAFIYSIIKFFKNKEFKIDYNNKDKSLILIRELFLLFLLYFPITILITILGRGIAGQFRYHYGAFALSFIPMIYFLYNLKINFKFKYLNYISIFYMLSAIAMTFNIMIFYKNYQEPYKWSDYIDTVRNIANDSNGEKFIIRNGSAYFSQMGFSYNDKWNEASVEINKDSTTNFIYHGDFDETKNNVNIIYYLYNSKNITNMNLEIISSNGIYTVYKEIK</sequence>
<feature type="transmembrane region" description="Helical" evidence="1">
    <location>
        <begin position="72"/>
        <end position="89"/>
    </location>
</feature>
<feature type="transmembrane region" description="Helical" evidence="1">
    <location>
        <begin position="154"/>
        <end position="170"/>
    </location>
</feature>
<evidence type="ECO:0000256" key="1">
    <source>
        <dbReference type="SAM" id="Phobius"/>
    </source>
</evidence>
<feature type="transmembrane region" description="Helical" evidence="1">
    <location>
        <begin position="125"/>
        <end position="142"/>
    </location>
</feature>
<feature type="transmembrane region" description="Helical" evidence="1">
    <location>
        <begin position="7"/>
        <end position="28"/>
    </location>
</feature>
<dbReference type="EMBL" id="SAXU01000001">
    <property type="protein sequence ID" value="TXJ21091.1"/>
    <property type="molecule type" value="Genomic_DNA"/>
</dbReference>
<feature type="transmembrane region" description="Helical" evidence="1">
    <location>
        <begin position="182"/>
        <end position="210"/>
    </location>
</feature>
<feature type="transmembrane region" description="Helical" evidence="1">
    <location>
        <begin position="303"/>
        <end position="327"/>
    </location>
</feature>
<dbReference type="RefSeq" id="WP_147739114.1">
    <property type="nucleotide sequence ID" value="NZ_SAXU01000001.1"/>
</dbReference>
<dbReference type="AlphaFoldDB" id="A0A5C8D9D8"/>
<dbReference type="Proteomes" id="UP000324638">
    <property type="component" value="Unassembled WGS sequence"/>
</dbReference>
<evidence type="ECO:0008006" key="4">
    <source>
        <dbReference type="Google" id="ProtNLM"/>
    </source>
</evidence>
<gene>
    <name evidence="2" type="ORF">EPJ79_08155</name>
</gene>
<feature type="transmembrane region" description="Helical" evidence="1">
    <location>
        <begin position="348"/>
        <end position="373"/>
    </location>
</feature>
<proteinExistence type="predicted"/>